<reference evidence="3 4" key="1">
    <citation type="submission" date="2020-08" db="EMBL/GenBank/DDBJ databases">
        <title>Genome sequencing of Purple Non-Sulfur Bacteria from various extreme environments.</title>
        <authorList>
            <person name="Mayer M."/>
        </authorList>
    </citation>
    <scope>NUCLEOTIDE SEQUENCE [LARGE SCALE GENOMIC DNA]</scope>
    <source>
        <strain evidence="3 4">JA131</strain>
    </source>
</reference>
<dbReference type="Proteomes" id="UP000554286">
    <property type="component" value="Unassembled WGS sequence"/>
</dbReference>
<keyword evidence="1" id="KW-0574">Periplasm</keyword>
<dbReference type="NCBIfam" id="TIGR02795">
    <property type="entry name" value="tol_pal_ybgF"/>
    <property type="match status" value="1"/>
</dbReference>
<evidence type="ECO:0000256" key="1">
    <source>
        <dbReference type="HAMAP-Rule" id="MF_02066"/>
    </source>
</evidence>
<feature type="region of interest" description="Disordered" evidence="2">
    <location>
        <begin position="151"/>
        <end position="170"/>
    </location>
</feature>
<dbReference type="InterPro" id="IPR034706">
    <property type="entry name" value="CpoB"/>
</dbReference>
<organism evidence="3 4">
    <name type="scientific">Roseospira visakhapatnamensis</name>
    <dbReference type="NCBI Taxonomy" id="390880"/>
    <lineage>
        <taxon>Bacteria</taxon>
        <taxon>Pseudomonadati</taxon>
        <taxon>Pseudomonadota</taxon>
        <taxon>Alphaproteobacteria</taxon>
        <taxon>Rhodospirillales</taxon>
        <taxon>Rhodospirillaceae</taxon>
        <taxon>Roseospira</taxon>
    </lineage>
</organism>
<evidence type="ECO:0000256" key="2">
    <source>
        <dbReference type="SAM" id="MobiDB-lite"/>
    </source>
</evidence>
<name>A0A7W6WAL0_9PROT</name>
<dbReference type="EMBL" id="JACIGK010000024">
    <property type="protein sequence ID" value="MBB4267290.1"/>
    <property type="molecule type" value="Genomic_DNA"/>
</dbReference>
<dbReference type="InterPro" id="IPR019734">
    <property type="entry name" value="TPR_rpt"/>
</dbReference>
<proteinExistence type="inferred from homology"/>
<dbReference type="SUPFAM" id="SSF48452">
    <property type="entry name" value="TPR-like"/>
    <property type="match status" value="1"/>
</dbReference>
<keyword evidence="1" id="KW-0132">Cell division</keyword>
<dbReference type="HAMAP" id="MF_02066">
    <property type="entry name" value="CpoB"/>
    <property type="match status" value="1"/>
</dbReference>
<evidence type="ECO:0000313" key="3">
    <source>
        <dbReference type="EMBL" id="MBB4267290.1"/>
    </source>
</evidence>
<comment type="function">
    <text evidence="1">Mediates coordination of peptidoglycan synthesis and outer membrane constriction during cell division.</text>
</comment>
<gene>
    <name evidence="1" type="primary">cpoB</name>
    <name evidence="3" type="ORF">GGD89_002931</name>
</gene>
<keyword evidence="1" id="KW-0732">Signal</keyword>
<comment type="subcellular location">
    <subcellularLocation>
        <location evidence="1">Periplasm</location>
    </subcellularLocation>
</comment>
<dbReference type="Gene3D" id="1.25.40.10">
    <property type="entry name" value="Tetratricopeptide repeat domain"/>
    <property type="match status" value="1"/>
</dbReference>
<keyword evidence="4" id="KW-1185">Reference proteome</keyword>
<comment type="similarity">
    <text evidence="1">Belongs to the CpoB family.</text>
</comment>
<accession>A0A7W6WAL0</accession>
<sequence>MHAITHILSGLPGRAGAGSRRLPVLGLTLALGLGAAMLPPRAALAQQDLRPLVADLQVRITQMEEMVRGLTGQLEQSEFRTRQLEQRLDLLSRDMDLRLRELEGTGGDASATPTPTPGSAAAPAPTAPPAAPALAPGAGVLGYLPTPQAEDGLGGGLARPPSGAAPTTSVVLPSGSPEEQYSHAFLLLRQGDYGRAEQAFAAFIQVNPSHSLAGNAQYWLGETHYARGDYENAAVAFAKGFKDYSSGSKAPDNLFKLGMSMSALGKKREACAAFQKLRADYPDVAAALRRQVDDQMSRNGC</sequence>
<evidence type="ECO:0000313" key="4">
    <source>
        <dbReference type="Proteomes" id="UP000554286"/>
    </source>
</evidence>
<dbReference type="AlphaFoldDB" id="A0A7W6WAL0"/>
<dbReference type="Pfam" id="PF13432">
    <property type="entry name" value="TPR_16"/>
    <property type="match status" value="1"/>
</dbReference>
<dbReference type="GO" id="GO:0030288">
    <property type="term" value="C:outer membrane-bounded periplasmic space"/>
    <property type="evidence" value="ECO:0007669"/>
    <property type="project" value="UniProtKB-UniRule"/>
</dbReference>
<dbReference type="InterPro" id="IPR014162">
    <property type="entry name" value="CpoB_C"/>
</dbReference>
<keyword evidence="1" id="KW-0131">Cell cycle</keyword>
<dbReference type="Pfam" id="PF13174">
    <property type="entry name" value="TPR_6"/>
    <property type="match status" value="1"/>
</dbReference>
<dbReference type="InterPro" id="IPR011990">
    <property type="entry name" value="TPR-like_helical_dom_sf"/>
</dbReference>
<feature type="compositionally biased region" description="Low complexity" evidence="2">
    <location>
        <begin position="108"/>
        <end position="124"/>
    </location>
</feature>
<comment type="caution">
    <text evidence="3">The sequence shown here is derived from an EMBL/GenBank/DDBJ whole genome shotgun (WGS) entry which is preliminary data.</text>
</comment>
<protein>
    <recommendedName>
        <fullName evidence="1">Cell division coordinator CpoB</fullName>
    </recommendedName>
</protein>
<feature type="region of interest" description="Disordered" evidence="2">
    <location>
        <begin position="104"/>
        <end position="133"/>
    </location>
</feature>
<dbReference type="RefSeq" id="WP_184046541.1">
    <property type="nucleotide sequence ID" value="NZ_JACIGK010000024.1"/>
</dbReference>
<dbReference type="GO" id="GO:0043093">
    <property type="term" value="P:FtsZ-dependent cytokinesis"/>
    <property type="evidence" value="ECO:0007669"/>
    <property type="project" value="UniProtKB-UniRule"/>
</dbReference>